<accession>A0A532UTW6</accession>
<name>A0A532UTW6_UNCL8</name>
<comment type="catalytic activity">
    <reaction evidence="3 4">
        <text>5-carboxyamino-1-(5-phospho-D-ribosyl)imidazole + H(+) = 5-amino-1-(5-phospho-D-ribosyl)imidazole-4-carboxylate</text>
        <dbReference type="Rhea" id="RHEA:13193"/>
        <dbReference type="ChEBI" id="CHEBI:15378"/>
        <dbReference type="ChEBI" id="CHEBI:58730"/>
        <dbReference type="ChEBI" id="CHEBI:77657"/>
        <dbReference type="EC" id="5.4.99.18"/>
    </reaction>
</comment>
<dbReference type="SUPFAM" id="SSF52255">
    <property type="entry name" value="N5-CAIR mutase (phosphoribosylaminoimidazole carboxylase, PurE)"/>
    <property type="match status" value="1"/>
</dbReference>
<feature type="binding site" evidence="3 5">
    <location>
        <position position="13"/>
    </location>
    <ligand>
        <name>substrate</name>
    </ligand>
</feature>
<dbReference type="GO" id="GO:0034023">
    <property type="term" value="F:5-(carboxyamino)imidazole ribonucleotide mutase activity"/>
    <property type="evidence" value="ECO:0007669"/>
    <property type="project" value="UniProtKB-UniRule"/>
</dbReference>
<dbReference type="PANTHER" id="PTHR23046:SF2">
    <property type="entry name" value="PHOSPHORIBOSYLAMINOIMIDAZOLE CARBOXYLASE"/>
    <property type="match status" value="1"/>
</dbReference>
<feature type="binding site" evidence="3 5">
    <location>
        <position position="16"/>
    </location>
    <ligand>
        <name>substrate</name>
    </ligand>
</feature>
<reference evidence="7 8" key="1">
    <citation type="submission" date="2017-06" db="EMBL/GenBank/DDBJ databases">
        <title>Novel microbial phyla capable of carbon fixation and sulfur reduction in deep-sea sediments.</title>
        <authorList>
            <person name="Huang J."/>
            <person name="Baker B."/>
            <person name="Wang Y."/>
        </authorList>
    </citation>
    <scope>NUCLEOTIDE SEQUENCE [LARGE SCALE GENOMIC DNA]</scope>
    <source>
        <strain evidence="7">B3_LCP</strain>
    </source>
</reference>
<dbReference type="UniPathway" id="UPA00074">
    <property type="reaction ID" value="UER00943"/>
</dbReference>
<evidence type="ECO:0000256" key="2">
    <source>
        <dbReference type="ARBA" id="ARBA00023235"/>
    </source>
</evidence>
<sequence>MQNQKKVLIVMGSESDRQTLEHMQPYLDYFGISADWHVSSAHRQPDATAKLANEAADNGYALIIAAAGMAAHLAGACAAHSLLPVIAIPLAASSLQGMDALLSSVQMPAGIPVGVTTIGKPGAINAACLSARILAVTNPEILVKLEEFRQNGSKLP</sequence>
<evidence type="ECO:0000313" key="7">
    <source>
        <dbReference type="EMBL" id="TKJ38388.1"/>
    </source>
</evidence>
<keyword evidence="1 3" id="KW-0658">Purine biosynthesis</keyword>
<evidence type="ECO:0000256" key="4">
    <source>
        <dbReference type="PIRNR" id="PIRNR001338"/>
    </source>
</evidence>
<feature type="domain" description="PurE" evidence="6">
    <location>
        <begin position="5"/>
        <end position="156"/>
    </location>
</feature>
<protein>
    <recommendedName>
        <fullName evidence="3 4">N5-carboxyaminoimidazole ribonucleotide mutase</fullName>
        <shortName evidence="3 4">N5-CAIR mutase</shortName>
        <ecNumber evidence="3 4">5.4.99.18</ecNumber>
    </recommendedName>
    <alternativeName>
        <fullName evidence="3">5-(carboxyamino)imidazole ribonucleotide mutase</fullName>
    </alternativeName>
</protein>
<dbReference type="PANTHER" id="PTHR23046">
    <property type="entry name" value="PHOSPHORIBOSYLAMINOIMIDAZOLE CARBOXYLASE CATALYTIC SUBUNIT"/>
    <property type="match status" value="1"/>
</dbReference>
<dbReference type="InterPro" id="IPR033747">
    <property type="entry name" value="PurE_ClassI"/>
</dbReference>
<dbReference type="SMART" id="SM01001">
    <property type="entry name" value="AIRC"/>
    <property type="match status" value="1"/>
</dbReference>
<feature type="binding site" evidence="3 5">
    <location>
        <position position="43"/>
    </location>
    <ligand>
        <name>substrate</name>
    </ligand>
</feature>
<comment type="similarity">
    <text evidence="3">Belongs to the AIR carboxylase family. Class I subfamily.</text>
</comment>
<dbReference type="Pfam" id="PF00731">
    <property type="entry name" value="AIRC"/>
    <property type="match status" value="1"/>
</dbReference>
<dbReference type="AlphaFoldDB" id="A0A532UTW6"/>
<evidence type="ECO:0000256" key="1">
    <source>
        <dbReference type="ARBA" id="ARBA00022755"/>
    </source>
</evidence>
<dbReference type="NCBIfam" id="TIGR01162">
    <property type="entry name" value="purE"/>
    <property type="match status" value="1"/>
</dbReference>
<dbReference type="GO" id="GO:0006189">
    <property type="term" value="P:'de novo' IMP biosynthetic process"/>
    <property type="evidence" value="ECO:0007669"/>
    <property type="project" value="UniProtKB-UniRule"/>
</dbReference>
<proteinExistence type="inferred from homology"/>
<evidence type="ECO:0000256" key="3">
    <source>
        <dbReference type="HAMAP-Rule" id="MF_01929"/>
    </source>
</evidence>
<comment type="pathway">
    <text evidence="3 4">Purine metabolism; IMP biosynthesis via de novo pathway; 5-amino-1-(5-phospho-D-ribosyl)imidazole-4-carboxylate from 5-amino-1-(5-phospho-D-ribosyl)imidazole (N5-CAIR route): step 2/2.</text>
</comment>
<gene>
    <name evidence="3 7" type="primary">purE</name>
    <name evidence="7" type="ORF">CEE37_12775</name>
</gene>
<dbReference type="PIRSF" id="PIRSF001338">
    <property type="entry name" value="AIR_carboxylase"/>
    <property type="match status" value="1"/>
</dbReference>
<dbReference type="EMBL" id="NJBN01000010">
    <property type="protein sequence ID" value="TKJ38388.1"/>
    <property type="molecule type" value="Genomic_DNA"/>
</dbReference>
<dbReference type="HAMAP" id="MF_01929">
    <property type="entry name" value="PurE_classI"/>
    <property type="match status" value="1"/>
</dbReference>
<evidence type="ECO:0000259" key="6">
    <source>
        <dbReference type="SMART" id="SM01001"/>
    </source>
</evidence>
<dbReference type="Proteomes" id="UP000319619">
    <property type="component" value="Unassembled WGS sequence"/>
</dbReference>
<comment type="caution">
    <text evidence="7">The sequence shown here is derived from an EMBL/GenBank/DDBJ whole genome shotgun (WGS) entry which is preliminary data.</text>
</comment>
<dbReference type="InterPro" id="IPR000031">
    <property type="entry name" value="PurE_dom"/>
</dbReference>
<dbReference type="InterPro" id="IPR024694">
    <property type="entry name" value="PurE_prokaryotes"/>
</dbReference>
<dbReference type="EC" id="5.4.99.18" evidence="3 4"/>
<comment type="function">
    <text evidence="3 4">Catalyzes the conversion of N5-carboxyaminoimidazole ribonucleotide (N5-CAIR) to 4-carboxy-5-aminoimidazole ribonucleotide (CAIR).</text>
</comment>
<organism evidence="7 8">
    <name type="scientific">candidate division LCP-89 bacterium B3_LCP</name>
    <dbReference type="NCBI Taxonomy" id="2012998"/>
    <lineage>
        <taxon>Bacteria</taxon>
        <taxon>Pseudomonadati</taxon>
        <taxon>Bacteria division LCP-89</taxon>
    </lineage>
</organism>
<dbReference type="Gene3D" id="3.40.50.1970">
    <property type="match status" value="1"/>
</dbReference>
<evidence type="ECO:0000313" key="8">
    <source>
        <dbReference type="Proteomes" id="UP000319619"/>
    </source>
</evidence>
<keyword evidence="2 3" id="KW-0413">Isomerase</keyword>
<evidence type="ECO:0000256" key="5">
    <source>
        <dbReference type="PIRSR" id="PIRSR001338-1"/>
    </source>
</evidence>